<dbReference type="NCBIfam" id="TIGR04024">
    <property type="entry name" value="F420_NP1902A"/>
    <property type="match status" value="1"/>
</dbReference>
<evidence type="ECO:0000313" key="3">
    <source>
        <dbReference type="EMBL" id="ELY58373.1"/>
    </source>
</evidence>
<evidence type="ECO:0000313" key="4">
    <source>
        <dbReference type="Proteomes" id="UP000011688"/>
    </source>
</evidence>
<dbReference type="Pfam" id="PF00296">
    <property type="entry name" value="Bac_luciferase"/>
    <property type="match status" value="1"/>
</dbReference>
<dbReference type="STRING" id="1227497.C491_08559"/>
<dbReference type="InterPro" id="IPR050564">
    <property type="entry name" value="F420-G6PD/mer"/>
</dbReference>
<dbReference type="CDD" id="cd01097">
    <property type="entry name" value="Tetrahydromethanopterin_reductase"/>
    <property type="match status" value="1"/>
</dbReference>
<feature type="domain" description="Luciferase-like" evidence="2">
    <location>
        <begin position="14"/>
        <end position="305"/>
    </location>
</feature>
<dbReference type="Proteomes" id="UP000011688">
    <property type="component" value="Unassembled WGS sequence"/>
</dbReference>
<keyword evidence="4" id="KW-1185">Reference proteome</keyword>
<dbReference type="InterPro" id="IPR023909">
    <property type="entry name" value="F420_NP1902A"/>
</dbReference>
<dbReference type="InterPro" id="IPR011251">
    <property type="entry name" value="Luciferase-like_dom"/>
</dbReference>
<sequence length="337" mass="36675">MIPMTDRSLHLPVAAQPSVDSLVELAALGESHDYEYAWLPETWGRDAVTVLTAMARETDEIGLGPSIVNVYSRSPALLGQTMTTLQEVADGRLRAGIAPSGPAVIEGWHGVEFDRPLRRTREYLEIMRAVMSGETVNYDGDIFSLAGFRLRCEPPSEPVPIDAAGMGPKSVELAGRFADGWHAIVFTPDGLADRLEDLRRGMELGDRDSDDVRVTLSVTACALEDGDRARDLARQHLAFYVGAMGTYYRESLARQGYEEAANEIAAAWASGEHDRAVERIPDALLDDLGAAGTPERAREELEKFAAIDGVDDLAIGFPRGADRDEIEATIEALAPDH</sequence>
<comment type="caution">
    <text evidence="3">The sequence shown here is derived from an EMBL/GenBank/DDBJ whole genome shotgun (WGS) entry which is preliminary data.</text>
</comment>
<name>L9XCM5_9EURY</name>
<reference evidence="3 4" key="1">
    <citation type="journal article" date="2014" name="PLoS Genet.">
        <title>Phylogenetically driven sequencing of extremely halophilic archaea reveals strategies for static and dynamic osmo-response.</title>
        <authorList>
            <person name="Becker E.A."/>
            <person name="Seitzer P.M."/>
            <person name="Tritt A."/>
            <person name="Larsen D."/>
            <person name="Krusor M."/>
            <person name="Yao A.I."/>
            <person name="Wu D."/>
            <person name="Madern D."/>
            <person name="Eisen J.A."/>
            <person name="Darling A.E."/>
            <person name="Facciotti M.T."/>
        </authorList>
    </citation>
    <scope>NUCLEOTIDE SEQUENCE [LARGE SCALE GENOMIC DNA]</scope>
    <source>
        <strain evidence="3 4">DSM 10524</strain>
    </source>
</reference>
<protein>
    <submittedName>
        <fullName evidence="3">5,10-methylenetetrahydromethanopterin reductase</fullName>
    </submittedName>
</protein>
<dbReference type="SUPFAM" id="SSF51679">
    <property type="entry name" value="Bacterial luciferase-like"/>
    <property type="match status" value="1"/>
</dbReference>
<evidence type="ECO:0000259" key="2">
    <source>
        <dbReference type="Pfam" id="PF00296"/>
    </source>
</evidence>
<dbReference type="PANTHER" id="PTHR43244">
    <property type="match status" value="1"/>
</dbReference>
<dbReference type="eggNOG" id="arCOG02410">
    <property type="taxonomic scope" value="Archaea"/>
</dbReference>
<dbReference type="GO" id="GO:0016705">
    <property type="term" value="F:oxidoreductase activity, acting on paired donors, with incorporation or reduction of molecular oxygen"/>
    <property type="evidence" value="ECO:0007669"/>
    <property type="project" value="InterPro"/>
</dbReference>
<dbReference type="InterPro" id="IPR036661">
    <property type="entry name" value="Luciferase-like_sf"/>
</dbReference>
<dbReference type="Gene3D" id="3.20.20.30">
    <property type="entry name" value="Luciferase-like domain"/>
    <property type="match status" value="1"/>
</dbReference>
<organism evidence="3 4">
    <name type="scientific">Natronococcus amylolyticus DSM 10524</name>
    <dbReference type="NCBI Taxonomy" id="1227497"/>
    <lineage>
        <taxon>Archaea</taxon>
        <taxon>Methanobacteriati</taxon>
        <taxon>Methanobacteriota</taxon>
        <taxon>Stenosarchaea group</taxon>
        <taxon>Halobacteria</taxon>
        <taxon>Halobacteriales</taxon>
        <taxon>Natrialbaceae</taxon>
        <taxon>Natronococcus</taxon>
    </lineage>
</organism>
<keyword evidence="1" id="KW-0560">Oxidoreductase</keyword>
<dbReference type="PANTHER" id="PTHR43244:SF1">
    <property type="entry name" value="5,10-METHYLENETETRAHYDROMETHANOPTERIN REDUCTASE"/>
    <property type="match status" value="1"/>
</dbReference>
<dbReference type="EMBL" id="AOIB01000020">
    <property type="protein sequence ID" value="ELY58373.1"/>
    <property type="molecule type" value="Genomic_DNA"/>
</dbReference>
<evidence type="ECO:0000256" key="1">
    <source>
        <dbReference type="ARBA" id="ARBA00023002"/>
    </source>
</evidence>
<dbReference type="AlphaFoldDB" id="L9XCM5"/>
<gene>
    <name evidence="3" type="ORF">C491_08559</name>
</gene>
<accession>L9XCM5</accession>
<proteinExistence type="predicted"/>
<dbReference type="PATRIC" id="fig|1227497.3.peg.1761"/>